<dbReference type="NCBIfam" id="TIGR01221">
    <property type="entry name" value="rmlC"/>
    <property type="match status" value="1"/>
</dbReference>
<gene>
    <name evidence="8" type="primary">rfbC</name>
    <name evidence="8" type="ORF">H8D96_07785</name>
</gene>
<comment type="similarity">
    <text evidence="7">Belongs to the dTDP-4-dehydrorhamnose 3,5-epimerase family.</text>
</comment>
<evidence type="ECO:0000256" key="7">
    <source>
        <dbReference type="RuleBase" id="RU364069"/>
    </source>
</evidence>
<dbReference type="PANTHER" id="PTHR21047">
    <property type="entry name" value="DTDP-6-DEOXY-D-GLUCOSE-3,5 EPIMERASE"/>
    <property type="match status" value="1"/>
</dbReference>
<dbReference type="UniPathway" id="UPA00124"/>
<evidence type="ECO:0000256" key="5">
    <source>
        <dbReference type="PIRSR" id="PIRSR600888-1"/>
    </source>
</evidence>
<comment type="pathway">
    <text evidence="7">Carbohydrate biosynthesis; dTDP-L-rhamnose biosynthesis.</text>
</comment>
<evidence type="ECO:0000313" key="8">
    <source>
        <dbReference type="EMBL" id="MBC8431807.1"/>
    </source>
</evidence>
<dbReference type="EMBL" id="JACNIG010000179">
    <property type="protein sequence ID" value="MBC8431807.1"/>
    <property type="molecule type" value="Genomic_DNA"/>
</dbReference>
<dbReference type="InterPro" id="IPR014710">
    <property type="entry name" value="RmlC-like_jellyroll"/>
</dbReference>
<feature type="active site" description="Proton donor" evidence="5">
    <location>
        <position position="130"/>
    </location>
</feature>
<dbReference type="GO" id="GO:0000271">
    <property type="term" value="P:polysaccharide biosynthetic process"/>
    <property type="evidence" value="ECO:0007669"/>
    <property type="project" value="TreeGrafter"/>
</dbReference>
<dbReference type="GO" id="GO:0008830">
    <property type="term" value="F:dTDP-4-dehydrorhamnose 3,5-epimerase activity"/>
    <property type="evidence" value="ECO:0007669"/>
    <property type="project" value="UniProtKB-UniRule"/>
</dbReference>
<keyword evidence="7 8" id="KW-0413">Isomerase</keyword>
<reference evidence="8 9" key="1">
    <citation type="submission" date="2020-08" db="EMBL/GenBank/DDBJ databases">
        <title>Bridging the membrane lipid divide: bacteria of the FCB group superphylum have the potential to synthesize archaeal ether lipids.</title>
        <authorList>
            <person name="Villanueva L."/>
            <person name="Von Meijenfeldt F.A.B."/>
            <person name="Westbye A.B."/>
            <person name="Yadav S."/>
            <person name="Hopmans E.C."/>
            <person name="Dutilh B.E."/>
            <person name="Sinninghe Damste J.S."/>
        </authorList>
    </citation>
    <scope>NUCLEOTIDE SEQUENCE [LARGE SCALE GENOMIC DNA]</scope>
    <source>
        <strain evidence="8">NIOZ-UU17</strain>
    </source>
</reference>
<evidence type="ECO:0000313" key="9">
    <source>
        <dbReference type="Proteomes" id="UP000605201"/>
    </source>
</evidence>
<name>A0A8J6P270_9BACT</name>
<dbReference type="Proteomes" id="UP000605201">
    <property type="component" value="Unassembled WGS sequence"/>
</dbReference>
<evidence type="ECO:0000256" key="6">
    <source>
        <dbReference type="PIRSR" id="PIRSR600888-3"/>
    </source>
</evidence>
<dbReference type="GO" id="GO:0019305">
    <property type="term" value="P:dTDP-rhamnose biosynthetic process"/>
    <property type="evidence" value="ECO:0007669"/>
    <property type="project" value="UniProtKB-UniRule"/>
</dbReference>
<comment type="catalytic activity">
    <reaction evidence="1 7">
        <text>dTDP-4-dehydro-6-deoxy-alpha-D-glucose = dTDP-4-dehydro-beta-L-rhamnose</text>
        <dbReference type="Rhea" id="RHEA:16969"/>
        <dbReference type="ChEBI" id="CHEBI:57649"/>
        <dbReference type="ChEBI" id="CHEBI:62830"/>
        <dbReference type="EC" id="5.1.3.13"/>
    </reaction>
</comment>
<dbReference type="CDD" id="cd00438">
    <property type="entry name" value="cupin_RmlC"/>
    <property type="match status" value="1"/>
</dbReference>
<dbReference type="SUPFAM" id="SSF51182">
    <property type="entry name" value="RmlC-like cupins"/>
    <property type="match status" value="1"/>
</dbReference>
<comment type="caution">
    <text evidence="8">The sequence shown here is derived from an EMBL/GenBank/DDBJ whole genome shotgun (WGS) entry which is preliminary data.</text>
</comment>
<organism evidence="8 9">
    <name type="scientific">Candidatus Desulfatibia vada</name>
    <dbReference type="NCBI Taxonomy" id="2841696"/>
    <lineage>
        <taxon>Bacteria</taxon>
        <taxon>Pseudomonadati</taxon>
        <taxon>Thermodesulfobacteriota</taxon>
        <taxon>Desulfobacteria</taxon>
        <taxon>Desulfobacterales</taxon>
        <taxon>Desulfobacterales incertae sedis</taxon>
        <taxon>Candidatus Desulfatibia</taxon>
    </lineage>
</organism>
<evidence type="ECO:0000256" key="4">
    <source>
        <dbReference type="ARBA" id="ARBA00019595"/>
    </source>
</evidence>
<comment type="subunit">
    <text evidence="7">Homodimer.</text>
</comment>
<evidence type="ECO:0000256" key="2">
    <source>
        <dbReference type="ARBA" id="ARBA00001997"/>
    </source>
</evidence>
<dbReference type="AlphaFoldDB" id="A0A8J6P270"/>
<dbReference type="GO" id="GO:0005829">
    <property type="term" value="C:cytosol"/>
    <property type="evidence" value="ECO:0007669"/>
    <property type="project" value="TreeGrafter"/>
</dbReference>
<dbReference type="EC" id="5.1.3.13" evidence="3 7"/>
<proteinExistence type="inferred from homology"/>
<accession>A0A8J6P270</accession>
<feature type="active site" description="Proton acceptor" evidence="5">
    <location>
        <position position="61"/>
    </location>
</feature>
<protein>
    <recommendedName>
        <fullName evidence="4 7">dTDP-4-dehydrorhamnose 3,5-epimerase</fullName>
        <ecNumber evidence="3 7">5.1.3.13</ecNumber>
    </recommendedName>
    <alternativeName>
        <fullName evidence="7">Thymidine diphospho-4-keto-rhamnose 3,5-epimerase</fullName>
    </alternativeName>
</protein>
<dbReference type="Pfam" id="PF00908">
    <property type="entry name" value="dTDP_sugar_isom"/>
    <property type="match status" value="1"/>
</dbReference>
<comment type="function">
    <text evidence="2 7">Catalyzes the epimerization of the C3' and C5'positions of dTDP-6-deoxy-D-xylo-4-hexulose, forming dTDP-6-deoxy-L-lyxo-4-hexulose.</text>
</comment>
<evidence type="ECO:0000256" key="1">
    <source>
        <dbReference type="ARBA" id="ARBA00001298"/>
    </source>
</evidence>
<evidence type="ECO:0000256" key="3">
    <source>
        <dbReference type="ARBA" id="ARBA00012098"/>
    </source>
</evidence>
<feature type="site" description="Participates in a stacking interaction with the thymidine ring of dTDP-4-oxo-6-deoxyglucose" evidence="6">
    <location>
        <position position="136"/>
    </location>
</feature>
<dbReference type="Gene3D" id="2.60.120.10">
    <property type="entry name" value="Jelly Rolls"/>
    <property type="match status" value="1"/>
</dbReference>
<dbReference type="PANTHER" id="PTHR21047:SF2">
    <property type="entry name" value="THYMIDINE DIPHOSPHO-4-KETO-RHAMNOSE 3,5-EPIMERASE"/>
    <property type="match status" value="1"/>
</dbReference>
<dbReference type="InterPro" id="IPR011051">
    <property type="entry name" value="RmlC_Cupin_sf"/>
</dbReference>
<dbReference type="InterPro" id="IPR000888">
    <property type="entry name" value="RmlC-like"/>
</dbReference>
<sequence length="183" mass="20600">MKITTTSLGGVLVIEPKVFNDKRGFFMETFHHKRYLEHGINRTFVQDNLSYSTQGTLRGLHFQVRHPQAKLIQVATGEIFDVAVDIRPGSPSFGQWVGIHLSENNQRQLYIPEGFAHGFCVLSESAHCLYKCSDFYAPDDEGGILWSDPAIGIDWPIEEPIVSDKDGNYPLLGDLSPQQLPRL</sequence>